<feature type="region of interest" description="Disordered" evidence="1">
    <location>
        <begin position="60"/>
        <end position="112"/>
    </location>
</feature>
<feature type="region of interest" description="Disordered" evidence="1">
    <location>
        <begin position="1"/>
        <end position="28"/>
    </location>
</feature>
<evidence type="ECO:0000256" key="1">
    <source>
        <dbReference type="SAM" id="MobiDB-lite"/>
    </source>
</evidence>
<dbReference type="InterPro" id="IPR016024">
    <property type="entry name" value="ARM-type_fold"/>
</dbReference>
<name>A0A0G4FV62_VITBC</name>
<accession>A0A0G4FV62</accession>
<sequence>MATPSGQDDDAPSPASAAAEPGLPPNPVKQFTQRLFELQRIYSKVLERRNTIHMFHQLMNKAPRPPAPPLMSMRTPVAQEPSLSPPIPRAAATGGTEKAESPNRVLKGKPQPPNPVLLQMKAGMDLSFNSLASHARRLGEANHELARRMQEQLYRQEFDENEWAAADPRLNDLVKEQRDLILEQKRQLHELRTSHKLAEDERQRMEWDTRQRLYEQLYSDQKGSIDDAFAELASAVRERRLGDPAAAQTVYNFTEALSGPAGESLPQAKCPQYVSALAEALPCYPKQMEVQRSGLSALMRVYMAHETEPVREQVERAVVPMLATSAADDQMLGEVITQLTLLSSAAEKSTLKLDGSTTSLLLKRIASSQSVEVTENRLKLLTSAASSSDRREEQIKCSLECLDRWSLEARVITQALILLDTLLEQKSAHGKGKLRQWLGDKALPVSPGDAGKVAALMQRYPAQRKLQGAACQALVSIAHLSPEHSRALSQHMGVLFAAAEAHGESQSIAMNVCKAVKAAGATDSRKATEFLFNAIKRFKGVKDVYIPAVSALAATKHPHTQHLTEPTIRPFVAASLSLLSTGTGKSHRDIQAVESLNVVVCRYACVAMAAAGAAEIPVNTLKAANGGQQVCVKAAEALEALSIQGGPKAASDIVRLDAVNTLLDALMAQQKDTAFATIGLRTVANCCVDEGVRKTIPNTLWMGSLTWSRIPPPSLSQSALHNSAEQWRPCKPRNPQPPQRSKKPSSE</sequence>
<organism evidence="2 3">
    <name type="scientific">Vitrella brassicaformis (strain CCMP3155)</name>
    <dbReference type="NCBI Taxonomy" id="1169540"/>
    <lineage>
        <taxon>Eukaryota</taxon>
        <taxon>Sar</taxon>
        <taxon>Alveolata</taxon>
        <taxon>Colpodellida</taxon>
        <taxon>Vitrellaceae</taxon>
        <taxon>Vitrella</taxon>
    </lineage>
</organism>
<reference evidence="2 3" key="1">
    <citation type="submission" date="2014-11" db="EMBL/GenBank/DDBJ databases">
        <authorList>
            <person name="Zhu J."/>
            <person name="Qi W."/>
            <person name="Song R."/>
        </authorList>
    </citation>
    <scope>NUCLEOTIDE SEQUENCE [LARGE SCALE GENOMIC DNA]</scope>
</reference>
<gene>
    <name evidence="2" type="ORF">Vbra_9457</name>
</gene>
<feature type="compositionally biased region" description="Polar residues" evidence="1">
    <location>
        <begin position="715"/>
        <end position="725"/>
    </location>
</feature>
<evidence type="ECO:0000313" key="3">
    <source>
        <dbReference type="Proteomes" id="UP000041254"/>
    </source>
</evidence>
<dbReference type="VEuPathDB" id="CryptoDB:Vbra_9457"/>
<protein>
    <recommendedName>
        <fullName evidence="4">TOG domain-containing protein</fullName>
    </recommendedName>
</protein>
<keyword evidence="3" id="KW-1185">Reference proteome</keyword>
<evidence type="ECO:0008006" key="4">
    <source>
        <dbReference type="Google" id="ProtNLM"/>
    </source>
</evidence>
<dbReference type="InParanoid" id="A0A0G4FV62"/>
<dbReference type="SUPFAM" id="SSF48371">
    <property type="entry name" value="ARM repeat"/>
    <property type="match status" value="1"/>
</dbReference>
<proteinExistence type="predicted"/>
<feature type="region of interest" description="Disordered" evidence="1">
    <location>
        <begin position="713"/>
        <end position="747"/>
    </location>
</feature>
<dbReference type="EMBL" id="CDMY01000509">
    <property type="protein sequence ID" value="CEM18801.1"/>
    <property type="molecule type" value="Genomic_DNA"/>
</dbReference>
<dbReference type="Proteomes" id="UP000041254">
    <property type="component" value="Unassembled WGS sequence"/>
</dbReference>
<evidence type="ECO:0000313" key="2">
    <source>
        <dbReference type="EMBL" id="CEM18801.1"/>
    </source>
</evidence>
<feature type="compositionally biased region" description="Low complexity" evidence="1">
    <location>
        <begin position="1"/>
        <end position="21"/>
    </location>
</feature>
<dbReference type="OrthoDB" id="331246at2759"/>
<dbReference type="AlphaFoldDB" id="A0A0G4FV62"/>